<comment type="caution">
    <text evidence="3">The sequence shown here is derived from an EMBL/GenBank/DDBJ whole genome shotgun (WGS) entry which is preliminary data.</text>
</comment>
<name>A0ABD1NY25_9LAMI</name>
<protein>
    <submittedName>
        <fullName evidence="3">Pentatricopeptide repeat-containing protein DOT4</fullName>
    </submittedName>
</protein>
<dbReference type="FunFam" id="1.25.40.10:FF:000090">
    <property type="entry name" value="Pentatricopeptide repeat-containing protein, chloroplastic"/>
    <property type="match status" value="1"/>
</dbReference>
<evidence type="ECO:0000313" key="4">
    <source>
        <dbReference type="Proteomes" id="UP001604336"/>
    </source>
</evidence>
<proteinExistence type="predicted"/>
<feature type="repeat" description="PPR" evidence="2">
    <location>
        <begin position="185"/>
        <end position="219"/>
    </location>
</feature>
<evidence type="ECO:0000256" key="1">
    <source>
        <dbReference type="ARBA" id="ARBA00022737"/>
    </source>
</evidence>
<dbReference type="InterPro" id="IPR002885">
    <property type="entry name" value="PPR_rpt"/>
</dbReference>
<feature type="repeat" description="PPR" evidence="2">
    <location>
        <begin position="391"/>
        <end position="425"/>
    </location>
</feature>
<organism evidence="3 4">
    <name type="scientific">Abeliophyllum distichum</name>
    <dbReference type="NCBI Taxonomy" id="126358"/>
    <lineage>
        <taxon>Eukaryota</taxon>
        <taxon>Viridiplantae</taxon>
        <taxon>Streptophyta</taxon>
        <taxon>Embryophyta</taxon>
        <taxon>Tracheophyta</taxon>
        <taxon>Spermatophyta</taxon>
        <taxon>Magnoliopsida</taxon>
        <taxon>eudicotyledons</taxon>
        <taxon>Gunneridae</taxon>
        <taxon>Pentapetalae</taxon>
        <taxon>asterids</taxon>
        <taxon>lamiids</taxon>
        <taxon>Lamiales</taxon>
        <taxon>Oleaceae</taxon>
        <taxon>Forsythieae</taxon>
        <taxon>Abeliophyllum</taxon>
    </lineage>
</organism>
<reference evidence="4" key="1">
    <citation type="submission" date="2024-07" db="EMBL/GenBank/DDBJ databases">
        <title>Two chromosome-level genome assemblies of Korean endemic species Abeliophyllum distichum and Forsythia ovata (Oleaceae).</title>
        <authorList>
            <person name="Jang H."/>
        </authorList>
    </citation>
    <scope>NUCLEOTIDE SEQUENCE [LARGE SCALE GENOMIC DNA]</scope>
</reference>
<dbReference type="FunFam" id="1.25.40.10:FF:000073">
    <property type="entry name" value="Pentatricopeptide repeat-containing protein chloroplastic"/>
    <property type="match status" value="1"/>
</dbReference>
<keyword evidence="1" id="KW-0677">Repeat</keyword>
<dbReference type="Proteomes" id="UP001604336">
    <property type="component" value="Unassembled WGS sequence"/>
</dbReference>
<dbReference type="InterPro" id="IPR011990">
    <property type="entry name" value="TPR-like_helical_dom_sf"/>
</dbReference>
<dbReference type="EMBL" id="JBFOLK010000181">
    <property type="protein sequence ID" value="KAL2455471.1"/>
    <property type="molecule type" value="Genomic_DNA"/>
</dbReference>
<feature type="repeat" description="PPR" evidence="2">
    <location>
        <begin position="462"/>
        <end position="496"/>
    </location>
</feature>
<dbReference type="GO" id="GO:0003729">
    <property type="term" value="F:mRNA binding"/>
    <property type="evidence" value="ECO:0007669"/>
    <property type="project" value="UniProtKB-ARBA"/>
</dbReference>
<feature type="repeat" description="PPR" evidence="2">
    <location>
        <begin position="259"/>
        <end position="289"/>
    </location>
</feature>
<feature type="repeat" description="PPR" evidence="2">
    <location>
        <begin position="290"/>
        <end position="324"/>
    </location>
</feature>
<sequence>MQIQRLAQFLHQIPQNLLSSRQLLQLHSQLITTGLHHHRRSTLLSLLQLYLSNPSTFPHATTLFHQIQEPKNCSLKWILMIRHTSNTNPLKALSLFQEMLFTRAKNSNEKSHLQFHNDPFIYASLIKACNKAQAFLEGKSIHCYVVKLGMDCNANILNSLVSFYMGSVNLMNYADVLFDRMSERNVVTVNGMISGYVKRGDLDVGLRLFIKMLRGCFGVNVVPNYVSYVILISGCVDFGDLSIGNALYCCCCKIGLDLNVEICNVLIDLYAKLGCIYDALRVFRDMPQKDLISWNTMISVYANNGDCMEALALLKEMRNKNMGADRVSFSSLISACAYSRYLDLGRMIHGHVKAMGMEWDVSVGTALINMYAKSREVESARKLFNELPKQNIASWNSMMHSYVEVGLPFEALKLFHRIKSRNVEPDEETFVGFIMACRDSGELDEGICIHSYLESNDRVKKSVILGNALIDMYAKCGSMDRARAVFDKMPKRDVISWTSIIVGHAINGEGEKSLAAFQQMCAEKFVPNPVTFIGVLSACDHAGLIDDGKHLYDIMRKVYNIEPRIEHRGCVIDMLARSGRIEEARRFLGQTPVESDTPVWRMLMNGCRIHGNIGLGLNLVSGITENKSQGSEGHIIFSNTFAEAGKWDDVICRRSLMVVQKAPKVAGRSCVYVQ</sequence>
<evidence type="ECO:0000256" key="2">
    <source>
        <dbReference type="PROSITE-ProRule" id="PRU00708"/>
    </source>
</evidence>
<keyword evidence="4" id="KW-1185">Reference proteome</keyword>
<dbReference type="PROSITE" id="PS51375">
    <property type="entry name" value="PPR"/>
    <property type="match status" value="5"/>
</dbReference>
<dbReference type="Gene3D" id="1.25.40.10">
    <property type="entry name" value="Tetratricopeptide repeat domain"/>
    <property type="match status" value="4"/>
</dbReference>
<dbReference type="AlphaFoldDB" id="A0ABD1NY25"/>
<dbReference type="Pfam" id="PF13041">
    <property type="entry name" value="PPR_2"/>
    <property type="match status" value="3"/>
</dbReference>
<dbReference type="Pfam" id="PF01535">
    <property type="entry name" value="PPR"/>
    <property type="match status" value="2"/>
</dbReference>
<accession>A0ABD1NY25</accession>
<dbReference type="PANTHER" id="PTHR47926">
    <property type="entry name" value="PENTATRICOPEPTIDE REPEAT-CONTAINING PROTEIN"/>
    <property type="match status" value="1"/>
</dbReference>
<dbReference type="FunFam" id="1.25.40.10:FF:000031">
    <property type="entry name" value="Pentatricopeptide repeat-containing protein mitochondrial"/>
    <property type="match status" value="1"/>
</dbReference>
<dbReference type="NCBIfam" id="TIGR00756">
    <property type="entry name" value="PPR"/>
    <property type="match status" value="7"/>
</dbReference>
<gene>
    <name evidence="3" type="ORF">Adt_47266</name>
</gene>
<evidence type="ECO:0000313" key="3">
    <source>
        <dbReference type="EMBL" id="KAL2455471.1"/>
    </source>
</evidence>
<dbReference type="InterPro" id="IPR046960">
    <property type="entry name" value="PPR_At4g14850-like_plant"/>
</dbReference>
<dbReference type="SUPFAM" id="SSF48452">
    <property type="entry name" value="TPR-like"/>
    <property type="match status" value="1"/>
</dbReference>